<dbReference type="EMBL" id="CM039438">
    <property type="protein sequence ID" value="KAI4299228.1"/>
    <property type="molecule type" value="Genomic_DNA"/>
</dbReference>
<keyword evidence="2" id="KW-1185">Reference proteome</keyword>
<reference evidence="1 2" key="1">
    <citation type="journal article" date="2022" name="DNA Res.">
        <title>Chromosomal-level genome assembly of the orchid tree Bauhinia variegata (Leguminosae; Cercidoideae) supports the allotetraploid origin hypothesis of Bauhinia.</title>
        <authorList>
            <person name="Zhong Y."/>
            <person name="Chen Y."/>
            <person name="Zheng D."/>
            <person name="Pang J."/>
            <person name="Liu Y."/>
            <person name="Luo S."/>
            <person name="Meng S."/>
            <person name="Qian L."/>
            <person name="Wei D."/>
            <person name="Dai S."/>
            <person name="Zhou R."/>
        </authorList>
    </citation>
    <scope>NUCLEOTIDE SEQUENCE [LARGE SCALE GENOMIC DNA]</scope>
    <source>
        <strain evidence="1">BV-YZ2020</strain>
    </source>
</reference>
<name>A0ACB9KPM4_BAUVA</name>
<organism evidence="1 2">
    <name type="scientific">Bauhinia variegata</name>
    <name type="common">Purple orchid tree</name>
    <name type="synonym">Phanera variegata</name>
    <dbReference type="NCBI Taxonomy" id="167791"/>
    <lineage>
        <taxon>Eukaryota</taxon>
        <taxon>Viridiplantae</taxon>
        <taxon>Streptophyta</taxon>
        <taxon>Embryophyta</taxon>
        <taxon>Tracheophyta</taxon>
        <taxon>Spermatophyta</taxon>
        <taxon>Magnoliopsida</taxon>
        <taxon>eudicotyledons</taxon>
        <taxon>Gunneridae</taxon>
        <taxon>Pentapetalae</taxon>
        <taxon>rosids</taxon>
        <taxon>fabids</taxon>
        <taxon>Fabales</taxon>
        <taxon>Fabaceae</taxon>
        <taxon>Cercidoideae</taxon>
        <taxon>Cercideae</taxon>
        <taxon>Bauhiniinae</taxon>
        <taxon>Bauhinia</taxon>
    </lineage>
</organism>
<comment type="caution">
    <text evidence="1">The sequence shown here is derived from an EMBL/GenBank/DDBJ whole genome shotgun (WGS) entry which is preliminary data.</text>
</comment>
<accession>A0ACB9KPM4</accession>
<dbReference type="Proteomes" id="UP000828941">
    <property type="component" value="Chromosome 13"/>
</dbReference>
<protein>
    <submittedName>
        <fullName evidence="1">Uncharacterized protein</fullName>
    </submittedName>
</protein>
<evidence type="ECO:0000313" key="2">
    <source>
        <dbReference type="Proteomes" id="UP000828941"/>
    </source>
</evidence>
<gene>
    <name evidence="1" type="ORF">L6164_032708</name>
</gene>
<proteinExistence type="predicted"/>
<sequence>MALETIGLSVVLIRTFFWALFTLSLFMAAGYGTETDIYCLRSIKESLEDTNGILSSSWNFTNNTEGFICTFTGVECWHPDANRVLSLKLSDISKFAKFVTSLDLSNNKFSGEIPEDIANCIQLNALELDDNQLSGEIPPRLTAGLAKIKAFTVANNYLTGPVPTFKEGVASADSYANNRGLCGWPWVPCPKSSEDFKDGAVVGFSFSITSVVVIYLCYFVPWEQLRKNKNKKRPNERKYQLRSQVCDPDAKFLEKERKEVFYLSFAAHTTNLLQSPYALSDTIDKCLIGKGFEDEIFSLLTIACDCVQILPEERPTMPEIYNRMSNLWGRHGQSEDSEMPKKSAIASVGTRGDEIVELE</sequence>
<evidence type="ECO:0000313" key="1">
    <source>
        <dbReference type="EMBL" id="KAI4299228.1"/>
    </source>
</evidence>